<dbReference type="PANTHER" id="PTHR43792">
    <property type="entry name" value="GNAT FAMILY, PUTATIVE (AFU_ORTHOLOGUE AFUA_3G00765)-RELATED-RELATED"/>
    <property type="match status" value="1"/>
</dbReference>
<dbReference type="EMBL" id="JASWJB010000041">
    <property type="protein sequence ID" value="KAK2606388.1"/>
    <property type="molecule type" value="Genomic_DNA"/>
</dbReference>
<dbReference type="InterPro" id="IPR000182">
    <property type="entry name" value="GNAT_dom"/>
</dbReference>
<organism evidence="2 3">
    <name type="scientific">Conoideocrella luteorostrata</name>
    <dbReference type="NCBI Taxonomy" id="1105319"/>
    <lineage>
        <taxon>Eukaryota</taxon>
        <taxon>Fungi</taxon>
        <taxon>Dikarya</taxon>
        <taxon>Ascomycota</taxon>
        <taxon>Pezizomycotina</taxon>
        <taxon>Sordariomycetes</taxon>
        <taxon>Hypocreomycetidae</taxon>
        <taxon>Hypocreales</taxon>
        <taxon>Clavicipitaceae</taxon>
        <taxon>Conoideocrella</taxon>
    </lineage>
</organism>
<dbReference type="PROSITE" id="PS51186">
    <property type="entry name" value="GNAT"/>
    <property type="match status" value="1"/>
</dbReference>
<protein>
    <recommendedName>
        <fullName evidence="1">N-acetyltransferase domain-containing protein</fullName>
    </recommendedName>
</protein>
<feature type="domain" description="N-acetyltransferase" evidence="1">
    <location>
        <begin position="33"/>
        <end position="221"/>
    </location>
</feature>
<accession>A0AAJ0CWR9</accession>
<proteinExistence type="predicted"/>
<comment type="caution">
    <text evidence="2">The sequence shown here is derived from an EMBL/GenBank/DDBJ whole genome shotgun (WGS) entry which is preliminary data.</text>
</comment>
<dbReference type="InterPro" id="IPR016181">
    <property type="entry name" value="Acyl_CoA_acyltransferase"/>
</dbReference>
<dbReference type="GO" id="GO:0016747">
    <property type="term" value="F:acyltransferase activity, transferring groups other than amino-acyl groups"/>
    <property type="evidence" value="ECO:0007669"/>
    <property type="project" value="InterPro"/>
</dbReference>
<gene>
    <name evidence="2" type="ORF">QQS21_003207</name>
</gene>
<reference evidence="2" key="1">
    <citation type="submission" date="2023-06" db="EMBL/GenBank/DDBJ databases">
        <title>Conoideocrella luteorostrata (Hypocreales: Clavicipitaceae), a potential biocontrol fungus for elongate hemlock scale in United States Christmas tree production areas.</title>
        <authorList>
            <person name="Barrett H."/>
            <person name="Lovett B."/>
            <person name="Macias A.M."/>
            <person name="Stajich J.E."/>
            <person name="Kasson M.T."/>
        </authorList>
    </citation>
    <scope>NUCLEOTIDE SEQUENCE</scope>
    <source>
        <strain evidence="2">ARSEF 14590</strain>
    </source>
</reference>
<dbReference type="InterPro" id="IPR051531">
    <property type="entry name" value="N-acetyltransferase"/>
</dbReference>
<dbReference type="PANTHER" id="PTHR43792:SF1">
    <property type="entry name" value="N-ACETYLTRANSFERASE DOMAIN-CONTAINING PROTEIN"/>
    <property type="match status" value="1"/>
</dbReference>
<sequence>MDQPSSIEWVTVKTTLPLLPPLDTRPEIQTKRLVLRRTLQSDIYGWHALRSQPEVMQWTGQGITDPDIKWSEDRLKMRLAPEGDTKYEYIVCLAETGEMIGTAGCHLFEGELGWPVIGYMLCKEFWGKGYATELVHAFLSAWWALPRTEVELKVDKSTAIEEHDDKVRECIVAVTVEHNAPSQRVLTKANMELVKVWEEVDNRDETQTATLYGYVAKRPLQ</sequence>
<dbReference type="Gene3D" id="3.40.630.30">
    <property type="match status" value="1"/>
</dbReference>
<evidence type="ECO:0000313" key="2">
    <source>
        <dbReference type="EMBL" id="KAK2606388.1"/>
    </source>
</evidence>
<dbReference type="Pfam" id="PF13302">
    <property type="entry name" value="Acetyltransf_3"/>
    <property type="match status" value="1"/>
</dbReference>
<dbReference type="Proteomes" id="UP001251528">
    <property type="component" value="Unassembled WGS sequence"/>
</dbReference>
<dbReference type="SUPFAM" id="SSF55729">
    <property type="entry name" value="Acyl-CoA N-acyltransferases (Nat)"/>
    <property type="match status" value="1"/>
</dbReference>
<name>A0AAJ0CWR9_9HYPO</name>
<evidence type="ECO:0000259" key="1">
    <source>
        <dbReference type="PROSITE" id="PS51186"/>
    </source>
</evidence>
<keyword evidence="3" id="KW-1185">Reference proteome</keyword>
<dbReference type="AlphaFoldDB" id="A0AAJ0CWR9"/>
<evidence type="ECO:0000313" key="3">
    <source>
        <dbReference type="Proteomes" id="UP001251528"/>
    </source>
</evidence>